<organism evidence="8">
    <name type="scientific">Eremomyces bilateralis CBS 781.70</name>
    <dbReference type="NCBI Taxonomy" id="1392243"/>
    <lineage>
        <taxon>Eukaryota</taxon>
        <taxon>Fungi</taxon>
        <taxon>Dikarya</taxon>
        <taxon>Ascomycota</taxon>
        <taxon>Pezizomycotina</taxon>
        <taxon>Dothideomycetes</taxon>
        <taxon>Dothideomycetes incertae sedis</taxon>
        <taxon>Eremomycetales</taxon>
        <taxon>Eremomycetaceae</taxon>
        <taxon>Eremomyces</taxon>
    </lineage>
</organism>
<evidence type="ECO:0000313" key="8">
    <source>
        <dbReference type="EMBL" id="KAF1813562.1"/>
    </source>
</evidence>
<comment type="similarity">
    <text evidence="2">Belongs to the TAPT1 family.</text>
</comment>
<dbReference type="PANTHER" id="PTHR13317">
    <property type="entry name" value="TRANSMEMBRANE ANTERIOR POSTERIOR TRANSFORMATION PROTEIN 1 HOMOLOG"/>
    <property type="match status" value="1"/>
</dbReference>
<reference evidence="10" key="2">
    <citation type="submission" date="2020-04" db="EMBL/GenBank/DDBJ databases">
        <authorList>
            <consortium name="NCBI Genome Project"/>
        </authorList>
    </citation>
    <scope>NUCLEOTIDE SEQUENCE</scope>
    <source>
        <strain evidence="10">CBS 781.70</strain>
    </source>
</reference>
<dbReference type="EMBL" id="ML975155">
    <property type="protein sequence ID" value="KAF1813562.1"/>
    <property type="molecule type" value="Genomic_DNA"/>
</dbReference>
<dbReference type="PANTHER" id="PTHR13317:SF4">
    <property type="entry name" value="TRANSMEMBRANE ANTERIOR POSTERIOR TRANSFORMATION PROTEIN 1 HOMOLOG"/>
    <property type="match status" value="1"/>
</dbReference>
<evidence type="ECO:0000313" key="9">
    <source>
        <dbReference type="Proteomes" id="UP000504638"/>
    </source>
</evidence>
<dbReference type="GeneID" id="54417625"/>
<evidence type="ECO:0000256" key="1">
    <source>
        <dbReference type="ARBA" id="ARBA00004141"/>
    </source>
</evidence>
<reference evidence="10" key="3">
    <citation type="submission" date="2025-04" db="UniProtKB">
        <authorList>
            <consortium name="RefSeq"/>
        </authorList>
    </citation>
    <scope>IDENTIFICATION</scope>
    <source>
        <strain evidence="10">CBS 781.70</strain>
    </source>
</reference>
<feature type="region of interest" description="Disordered" evidence="6">
    <location>
        <begin position="1"/>
        <end position="30"/>
    </location>
</feature>
<dbReference type="GO" id="GO:0005789">
    <property type="term" value="C:endoplasmic reticulum membrane"/>
    <property type="evidence" value="ECO:0007669"/>
    <property type="project" value="TreeGrafter"/>
</dbReference>
<dbReference type="AlphaFoldDB" id="A0A6G1G6B7"/>
<feature type="region of interest" description="Disordered" evidence="6">
    <location>
        <begin position="409"/>
        <end position="470"/>
    </location>
</feature>
<evidence type="ECO:0000256" key="2">
    <source>
        <dbReference type="ARBA" id="ARBA00008803"/>
    </source>
</evidence>
<feature type="compositionally biased region" description="Basic residues" evidence="6">
    <location>
        <begin position="455"/>
        <end position="467"/>
    </location>
</feature>
<feature type="compositionally biased region" description="Polar residues" evidence="6">
    <location>
        <begin position="103"/>
        <end position="112"/>
    </location>
</feature>
<evidence type="ECO:0000256" key="5">
    <source>
        <dbReference type="ARBA" id="ARBA00023136"/>
    </source>
</evidence>
<feature type="region of interest" description="Disordered" evidence="6">
    <location>
        <begin position="59"/>
        <end position="278"/>
    </location>
</feature>
<keyword evidence="4 7" id="KW-1133">Transmembrane helix</keyword>
<keyword evidence="5 7" id="KW-0472">Membrane</keyword>
<comment type="subcellular location">
    <subcellularLocation>
        <location evidence="1">Membrane</location>
        <topology evidence="1">Multi-pass membrane protein</topology>
    </subcellularLocation>
</comment>
<evidence type="ECO:0000256" key="7">
    <source>
        <dbReference type="SAM" id="Phobius"/>
    </source>
</evidence>
<feature type="compositionally biased region" description="Low complexity" evidence="6">
    <location>
        <begin position="268"/>
        <end position="278"/>
    </location>
</feature>
<dbReference type="OrthoDB" id="5376140at2759"/>
<reference evidence="8 10" key="1">
    <citation type="submission" date="2020-01" db="EMBL/GenBank/DDBJ databases">
        <authorList>
            <consortium name="DOE Joint Genome Institute"/>
            <person name="Haridas S."/>
            <person name="Albert R."/>
            <person name="Binder M."/>
            <person name="Bloem J."/>
            <person name="Labutti K."/>
            <person name="Salamov A."/>
            <person name="Andreopoulos B."/>
            <person name="Baker S.E."/>
            <person name="Barry K."/>
            <person name="Bills G."/>
            <person name="Bluhm B.H."/>
            <person name="Cannon C."/>
            <person name="Castanera R."/>
            <person name="Culley D.E."/>
            <person name="Daum C."/>
            <person name="Ezra D."/>
            <person name="Gonzalez J.B."/>
            <person name="Henrissat B."/>
            <person name="Kuo A."/>
            <person name="Liang C."/>
            <person name="Lipzen A."/>
            <person name="Lutzoni F."/>
            <person name="Magnuson J."/>
            <person name="Mondo S."/>
            <person name="Nolan M."/>
            <person name="Ohm R."/>
            <person name="Pangilinan J."/>
            <person name="Park H.-J."/>
            <person name="Ramirez L."/>
            <person name="Alfaro M."/>
            <person name="Sun H."/>
            <person name="Tritt A."/>
            <person name="Yoshinaga Y."/>
            <person name="Zwiers L.-H."/>
            <person name="Turgeon B.G."/>
            <person name="Goodwin S.B."/>
            <person name="Spatafora J.W."/>
            <person name="Crous P.W."/>
            <person name="Grigoriev I.V."/>
        </authorList>
    </citation>
    <scope>NUCLEOTIDE SEQUENCE</scope>
    <source>
        <strain evidence="8 10">CBS 781.70</strain>
    </source>
</reference>
<accession>A0A6G1G6B7</accession>
<proteinExistence type="inferred from homology"/>
<dbReference type="Proteomes" id="UP000504638">
    <property type="component" value="Unplaced"/>
</dbReference>
<protein>
    <submittedName>
        <fullName evidence="8 10">DUF747-domain-containing protein</fullName>
    </submittedName>
</protein>
<evidence type="ECO:0000256" key="6">
    <source>
        <dbReference type="SAM" id="MobiDB-lite"/>
    </source>
</evidence>
<feature type="compositionally biased region" description="Basic and acidic residues" evidence="6">
    <location>
        <begin position="82"/>
        <end position="97"/>
    </location>
</feature>
<dbReference type="InterPro" id="IPR008010">
    <property type="entry name" value="Tatp1"/>
</dbReference>
<gene>
    <name evidence="8 10" type="ORF">P152DRAFT_415721</name>
</gene>
<keyword evidence="9" id="KW-1185">Reference proteome</keyword>
<evidence type="ECO:0000256" key="3">
    <source>
        <dbReference type="ARBA" id="ARBA00022692"/>
    </source>
</evidence>
<sequence length="964" mass="107083">MVSSISDGQLPTPGLSPETRSSSIDRQPKDAFQTLEFQSLGGISEDSGTATPNTTYVAESILSPTGDPKDARYGSHRSSVSDNRHRSSSGKERDRILKLSPAQLKQLTTSPTAVPLRAATPISGSEDIFALDDSPTKAEPGSSGRDDERHAPNNMDPEAIPTNGISLANGSGGDKKANNGSADRSKDMVDPRDGEISDAKKQTKPPRSSRTCSTPPACSRKQSGFRPHGQHRESLSKTRSQNHVPPSLNLKDSSRVRSDQASGGLRTPSSSLDPIPSPLHSALPLPPVSMPTYLQLELSSEKPSPLYIHRSPATDFPYESSSVKFQRLVNFLLLPPNFEQVMWFGTLACLDAWLYNFTILPLRFIRAVWILTVSLIHNAWRQVRDLGRFIYNGLGRMWNRYRHGLRPSSTVKPNGSATSVATKQEASASDSAPQRTVSRGRERSQMQLQEDQKRIDRHLRRRHRRARSMPSKLLPSHKADILKGLLIFVSCVVLLRFDASRMYHGIRGQAAMKLYVIFNVLEIADRLLSAIGQDVIECLLSQETLERDSYGRSKLIRPFFMFLLALLYNITHATALFYQVITLNVAVNSYSNALLTLLMSNQFVEIKGTVFKKLEKENLFQMTCADVVERFQLWLMMIIIAMRNIVELGDFTIGLPAMMSSTTSSPTVNTTTTPSSSSTILPMSFTILPKWTGQFLGPFVLVLGSEMVVDWIKHAYINKFNNTRPEVYGRFLDVLAKDYYSNAFASQNLTKRLGLPVIPLACLFIRSSLQTYHMFLATHMPLPIPSPVSSIALGAETTSTPAPIPILIHLDRIFRRALGRSAFGAGAGNGGMTEPLEGWSTWVVDDVIALTTLAMVVLVCWLLLLAMKLLLGMALLTFSRNRYHGMKERERQSYTYVGGKRAGGWGMVEVDDDKRRRIYEGDEAGLKKSRERAKETEQGGRDLDKGSKGLDGVDRYAMVAKRIW</sequence>
<feature type="compositionally biased region" description="Basic and acidic residues" evidence="6">
    <location>
        <begin position="173"/>
        <end position="201"/>
    </location>
</feature>
<dbReference type="Pfam" id="PF05346">
    <property type="entry name" value="DUF747"/>
    <property type="match status" value="1"/>
</dbReference>
<feature type="region of interest" description="Disordered" evidence="6">
    <location>
        <begin position="925"/>
        <end position="950"/>
    </location>
</feature>
<name>A0A6G1G6B7_9PEZI</name>
<keyword evidence="3 7" id="KW-0812">Transmembrane</keyword>
<evidence type="ECO:0000256" key="4">
    <source>
        <dbReference type="ARBA" id="ARBA00022989"/>
    </source>
</evidence>
<feature type="compositionally biased region" description="Basic and acidic residues" evidence="6">
    <location>
        <begin position="439"/>
        <end position="454"/>
    </location>
</feature>
<dbReference type="RefSeq" id="XP_033535193.1">
    <property type="nucleotide sequence ID" value="XM_033677055.1"/>
</dbReference>
<feature type="compositionally biased region" description="Low complexity" evidence="6">
    <location>
        <begin position="205"/>
        <end position="216"/>
    </location>
</feature>
<feature type="compositionally biased region" description="Polar residues" evidence="6">
    <location>
        <begin position="409"/>
        <end position="437"/>
    </location>
</feature>
<evidence type="ECO:0000313" key="10">
    <source>
        <dbReference type="RefSeq" id="XP_033535193.1"/>
    </source>
</evidence>
<feature type="transmembrane region" description="Helical" evidence="7">
    <location>
        <begin position="853"/>
        <end position="878"/>
    </location>
</feature>